<dbReference type="UniPathway" id="UPA00060">
    <property type="reaction ID" value="UER00141"/>
</dbReference>
<dbReference type="RefSeq" id="WP_218910297.1">
    <property type="nucleotide sequence ID" value="NZ_JACCFP010000001.1"/>
</dbReference>
<feature type="binding site" evidence="10">
    <location>
        <position position="133"/>
    </location>
    <ligand>
        <name>4-amino-2-methyl-5-(diphosphooxymethyl)pyrimidine</name>
        <dbReference type="ChEBI" id="CHEBI:57841"/>
    </ligand>
</feature>
<comment type="similarity">
    <text evidence="10">Belongs to the thiamine-phosphate synthase family.</text>
</comment>
<evidence type="ECO:0000256" key="10">
    <source>
        <dbReference type="HAMAP-Rule" id="MF_00097"/>
    </source>
</evidence>
<proteinExistence type="inferred from homology"/>
<dbReference type="GO" id="GO:0000287">
    <property type="term" value="F:magnesium ion binding"/>
    <property type="evidence" value="ECO:0007669"/>
    <property type="project" value="UniProtKB-UniRule"/>
</dbReference>
<evidence type="ECO:0000256" key="6">
    <source>
        <dbReference type="ARBA" id="ARBA00022977"/>
    </source>
</evidence>
<evidence type="ECO:0000256" key="9">
    <source>
        <dbReference type="ARBA" id="ARBA00047883"/>
    </source>
</evidence>
<dbReference type="Gene3D" id="3.20.20.70">
    <property type="entry name" value="Aldolase class I"/>
    <property type="match status" value="1"/>
</dbReference>
<dbReference type="Proteomes" id="UP000530424">
    <property type="component" value="Unassembled WGS sequence"/>
</dbReference>
<dbReference type="GO" id="GO:0005737">
    <property type="term" value="C:cytoplasm"/>
    <property type="evidence" value="ECO:0007669"/>
    <property type="project" value="TreeGrafter"/>
</dbReference>
<dbReference type="HAMAP" id="MF_00097">
    <property type="entry name" value="TMP_synthase"/>
    <property type="match status" value="1"/>
</dbReference>
<evidence type="ECO:0000256" key="2">
    <source>
        <dbReference type="ARBA" id="ARBA00005165"/>
    </source>
</evidence>
<organism evidence="12 13">
    <name type="scientific">Nocardioides thalensis</name>
    <dbReference type="NCBI Taxonomy" id="1914755"/>
    <lineage>
        <taxon>Bacteria</taxon>
        <taxon>Bacillati</taxon>
        <taxon>Actinomycetota</taxon>
        <taxon>Actinomycetes</taxon>
        <taxon>Propionibacteriales</taxon>
        <taxon>Nocardioidaceae</taxon>
        <taxon>Nocardioides</taxon>
    </lineage>
</organism>
<comment type="function">
    <text evidence="1 10">Condenses 4-methyl-5-(beta-hydroxyethyl)thiazole monophosphate (THZ-P) and 2-methyl-4-amino-5-hydroxymethyl pyrimidine pyrophosphate (HMP-PP) to form thiamine monophosphate (TMP).</text>
</comment>
<evidence type="ECO:0000256" key="4">
    <source>
        <dbReference type="ARBA" id="ARBA00022723"/>
    </source>
</evidence>
<dbReference type="AlphaFoldDB" id="A0A853C8D2"/>
<dbReference type="InterPro" id="IPR036206">
    <property type="entry name" value="ThiamineP_synth_sf"/>
</dbReference>
<evidence type="ECO:0000313" key="12">
    <source>
        <dbReference type="EMBL" id="NYJ02718.1"/>
    </source>
</evidence>
<feature type="binding site" evidence="10">
    <location>
        <begin position="34"/>
        <end position="38"/>
    </location>
    <ligand>
        <name>4-amino-2-methyl-5-(diphosphooxymethyl)pyrimidine</name>
        <dbReference type="ChEBI" id="CHEBI:57841"/>
    </ligand>
</feature>
<evidence type="ECO:0000313" key="13">
    <source>
        <dbReference type="Proteomes" id="UP000530424"/>
    </source>
</evidence>
<comment type="cofactor">
    <cofactor evidence="10">
        <name>Mg(2+)</name>
        <dbReference type="ChEBI" id="CHEBI:18420"/>
    </cofactor>
    <text evidence="10">Binds 1 Mg(2+) ion per subunit.</text>
</comment>
<name>A0A853C8D2_9ACTN</name>
<evidence type="ECO:0000256" key="7">
    <source>
        <dbReference type="ARBA" id="ARBA00047334"/>
    </source>
</evidence>
<dbReference type="InterPro" id="IPR022998">
    <property type="entry name" value="ThiamineP_synth_TenI"/>
</dbReference>
<comment type="caution">
    <text evidence="10">Lacks conserved residue(s) required for the propagation of feature annotation.</text>
</comment>
<feature type="binding site" evidence="10">
    <location>
        <position position="86"/>
    </location>
    <ligand>
        <name>Mg(2+)</name>
        <dbReference type="ChEBI" id="CHEBI:18420"/>
    </ligand>
</feature>
<evidence type="ECO:0000256" key="1">
    <source>
        <dbReference type="ARBA" id="ARBA00003814"/>
    </source>
</evidence>
<keyword evidence="5 10" id="KW-0460">Magnesium</keyword>
<feature type="binding site" evidence="10">
    <location>
        <position position="66"/>
    </location>
    <ligand>
        <name>4-amino-2-methyl-5-(diphosphooxymethyl)pyrimidine</name>
        <dbReference type="ChEBI" id="CHEBI:57841"/>
    </ligand>
</feature>
<keyword evidence="4 10" id="KW-0479">Metal-binding</keyword>
<dbReference type="PANTHER" id="PTHR20857:SF15">
    <property type="entry name" value="THIAMINE-PHOSPHATE SYNTHASE"/>
    <property type="match status" value="1"/>
</dbReference>
<evidence type="ECO:0000256" key="8">
    <source>
        <dbReference type="ARBA" id="ARBA00047851"/>
    </source>
</evidence>
<gene>
    <name evidence="10" type="primary">thiE</name>
    <name evidence="12" type="ORF">HNR19_003416</name>
</gene>
<reference evidence="12 13" key="1">
    <citation type="submission" date="2020-07" db="EMBL/GenBank/DDBJ databases">
        <title>Sequencing the genomes of 1000 actinobacteria strains.</title>
        <authorList>
            <person name="Klenk H.-P."/>
        </authorList>
    </citation>
    <scope>NUCLEOTIDE SEQUENCE [LARGE SCALE GENOMIC DNA]</scope>
    <source>
        <strain evidence="12 13">DSM 103833</strain>
    </source>
</reference>
<keyword evidence="3 10" id="KW-0808">Transferase</keyword>
<comment type="caution">
    <text evidence="12">The sequence shown here is derived from an EMBL/GenBank/DDBJ whole genome shotgun (WGS) entry which is preliminary data.</text>
</comment>
<evidence type="ECO:0000256" key="3">
    <source>
        <dbReference type="ARBA" id="ARBA00022679"/>
    </source>
</evidence>
<dbReference type="GO" id="GO:0009228">
    <property type="term" value="P:thiamine biosynthetic process"/>
    <property type="evidence" value="ECO:0007669"/>
    <property type="project" value="UniProtKB-KW"/>
</dbReference>
<protein>
    <recommendedName>
        <fullName evidence="10">Thiamine-phosphate synthase</fullName>
        <shortName evidence="10">TP synthase</shortName>
        <shortName evidence="10">TPS</shortName>
        <ecNumber evidence="10">2.5.1.3</ecNumber>
    </recommendedName>
    <alternativeName>
        <fullName evidence="10">Thiamine-phosphate pyrophosphorylase</fullName>
        <shortName evidence="10">TMP pyrophosphorylase</shortName>
        <shortName evidence="10">TMP-PPase</shortName>
    </alternativeName>
</protein>
<comment type="catalytic activity">
    <reaction evidence="7 10">
        <text>4-methyl-5-(2-phosphooxyethyl)-thiazole + 4-amino-2-methyl-5-(diphosphooxymethyl)pyrimidine + H(+) = thiamine phosphate + diphosphate</text>
        <dbReference type="Rhea" id="RHEA:22328"/>
        <dbReference type="ChEBI" id="CHEBI:15378"/>
        <dbReference type="ChEBI" id="CHEBI:33019"/>
        <dbReference type="ChEBI" id="CHEBI:37575"/>
        <dbReference type="ChEBI" id="CHEBI:57841"/>
        <dbReference type="ChEBI" id="CHEBI:58296"/>
        <dbReference type="EC" id="2.5.1.3"/>
    </reaction>
</comment>
<feature type="domain" description="Thiamine phosphate synthase/TenI" evidence="11">
    <location>
        <begin position="15"/>
        <end position="182"/>
    </location>
</feature>
<evidence type="ECO:0000259" key="11">
    <source>
        <dbReference type="Pfam" id="PF02581"/>
    </source>
</evidence>
<dbReference type="EC" id="2.5.1.3" evidence="10"/>
<keyword evidence="6 10" id="KW-0784">Thiamine biosynthesis</keyword>
<feature type="binding site" evidence="10">
    <location>
        <position position="67"/>
    </location>
    <ligand>
        <name>Mg(2+)</name>
        <dbReference type="ChEBI" id="CHEBI:18420"/>
    </ligand>
</feature>
<dbReference type="GO" id="GO:0009229">
    <property type="term" value="P:thiamine diphosphate biosynthetic process"/>
    <property type="evidence" value="ECO:0007669"/>
    <property type="project" value="UniProtKB-UniRule"/>
</dbReference>
<comment type="pathway">
    <text evidence="2 10">Cofactor biosynthesis; thiamine diphosphate biosynthesis; thiamine phosphate from 4-amino-2-methyl-5-diphosphomethylpyrimidine and 4-methyl-5-(2-phosphoethyl)-thiazole: step 1/1.</text>
</comment>
<dbReference type="PANTHER" id="PTHR20857">
    <property type="entry name" value="THIAMINE-PHOSPHATE PYROPHOSPHORYLASE"/>
    <property type="match status" value="1"/>
</dbReference>
<comment type="catalytic activity">
    <reaction evidence="9 10">
        <text>2-[(2R,5Z)-2-carboxy-4-methylthiazol-5(2H)-ylidene]ethyl phosphate + 4-amino-2-methyl-5-(diphosphooxymethyl)pyrimidine + 2 H(+) = thiamine phosphate + CO2 + diphosphate</text>
        <dbReference type="Rhea" id="RHEA:47844"/>
        <dbReference type="ChEBI" id="CHEBI:15378"/>
        <dbReference type="ChEBI" id="CHEBI:16526"/>
        <dbReference type="ChEBI" id="CHEBI:33019"/>
        <dbReference type="ChEBI" id="CHEBI:37575"/>
        <dbReference type="ChEBI" id="CHEBI:57841"/>
        <dbReference type="ChEBI" id="CHEBI:62899"/>
        <dbReference type="EC" id="2.5.1.3"/>
    </reaction>
</comment>
<dbReference type="Pfam" id="PF02581">
    <property type="entry name" value="TMP-TENI"/>
    <property type="match status" value="1"/>
</dbReference>
<evidence type="ECO:0000256" key="5">
    <source>
        <dbReference type="ARBA" id="ARBA00022842"/>
    </source>
</evidence>
<feature type="binding site" evidence="10">
    <location>
        <position position="159"/>
    </location>
    <ligand>
        <name>2-[(2R,5Z)-2-carboxy-4-methylthiazol-5(2H)-ylidene]ethyl phosphate</name>
        <dbReference type="ChEBI" id="CHEBI:62899"/>
    </ligand>
</feature>
<dbReference type="GO" id="GO:0004789">
    <property type="term" value="F:thiamine-phosphate diphosphorylase activity"/>
    <property type="evidence" value="ECO:0007669"/>
    <property type="project" value="UniProtKB-UniRule"/>
</dbReference>
<dbReference type="InterPro" id="IPR013785">
    <property type="entry name" value="Aldolase_TIM"/>
</dbReference>
<sequence length="200" mass="19725">MKRISVPRVHCILSAADDLSLLPALVEAGVDGFQVRAKDLDGRALTALTERVVRDVRPGGAVVIVNDRLDVALAAGADGVHLGATDLDVAAARRVAPDLLIGATCRSRADVEAAAGGGADYAGFGPVGASTSKAGLPDPLGVAAVTAAAGVLPLVAIGGIEPRTAADVVAAGAHGVAVIGAVWRQPDPVSAAKELVAAIG</sequence>
<accession>A0A853C8D2</accession>
<feature type="binding site" evidence="10">
    <location>
        <begin position="130"/>
        <end position="132"/>
    </location>
    <ligand>
        <name>2-[(2R,5Z)-2-carboxy-4-methylthiazol-5(2H)-ylidene]ethyl phosphate</name>
        <dbReference type="ChEBI" id="CHEBI:62899"/>
    </ligand>
</feature>
<feature type="binding site" evidence="10">
    <location>
        <position position="104"/>
    </location>
    <ligand>
        <name>4-amino-2-methyl-5-(diphosphooxymethyl)pyrimidine</name>
        <dbReference type="ChEBI" id="CHEBI:57841"/>
    </ligand>
</feature>
<dbReference type="EMBL" id="JACCFP010000001">
    <property type="protein sequence ID" value="NYJ02718.1"/>
    <property type="molecule type" value="Genomic_DNA"/>
</dbReference>
<comment type="catalytic activity">
    <reaction evidence="8 10">
        <text>2-(2-carboxy-4-methylthiazol-5-yl)ethyl phosphate + 4-amino-2-methyl-5-(diphosphooxymethyl)pyrimidine + 2 H(+) = thiamine phosphate + CO2 + diphosphate</text>
        <dbReference type="Rhea" id="RHEA:47848"/>
        <dbReference type="ChEBI" id="CHEBI:15378"/>
        <dbReference type="ChEBI" id="CHEBI:16526"/>
        <dbReference type="ChEBI" id="CHEBI:33019"/>
        <dbReference type="ChEBI" id="CHEBI:37575"/>
        <dbReference type="ChEBI" id="CHEBI:57841"/>
        <dbReference type="ChEBI" id="CHEBI:62890"/>
        <dbReference type="EC" id="2.5.1.3"/>
    </reaction>
</comment>
<dbReference type="InterPro" id="IPR034291">
    <property type="entry name" value="TMP_synthase"/>
</dbReference>
<dbReference type="CDD" id="cd00564">
    <property type="entry name" value="TMP_TenI"/>
    <property type="match status" value="1"/>
</dbReference>
<dbReference type="SUPFAM" id="SSF51391">
    <property type="entry name" value="Thiamin phosphate synthase"/>
    <property type="match status" value="1"/>
</dbReference>
<keyword evidence="13" id="KW-1185">Reference proteome</keyword>